<feature type="transmembrane region" description="Helical" evidence="5">
    <location>
        <begin position="131"/>
        <end position="156"/>
    </location>
</feature>
<evidence type="ECO:0000256" key="4">
    <source>
        <dbReference type="ARBA" id="ARBA00023136"/>
    </source>
</evidence>
<dbReference type="PANTHER" id="PTHR43427">
    <property type="entry name" value="CHLORIDE CHANNEL PROTEIN CLC-E"/>
    <property type="match status" value="1"/>
</dbReference>
<evidence type="ECO:0000313" key="6">
    <source>
        <dbReference type="EMBL" id="KAB7733288.1"/>
    </source>
</evidence>
<dbReference type="CDD" id="cd03682">
    <property type="entry name" value="ClC_sycA_like"/>
    <property type="match status" value="1"/>
</dbReference>
<feature type="transmembrane region" description="Helical" evidence="5">
    <location>
        <begin position="329"/>
        <end position="349"/>
    </location>
</feature>
<dbReference type="GO" id="GO:0015108">
    <property type="term" value="F:chloride transmembrane transporter activity"/>
    <property type="evidence" value="ECO:0007669"/>
    <property type="project" value="InterPro"/>
</dbReference>
<evidence type="ECO:0000256" key="3">
    <source>
        <dbReference type="ARBA" id="ARBA00022989"/>
    </source>
</evidence>
<dbReference type="AlphaFoldDB" id="A0A7J5U612"/>
<evidence type="ECO:0000313" key="7">
    <source>
        <dbReference type="Proteomes" id="UP000488299"/>
    </source>
</evidence>
<feature type="transmembrane region" description="Helical" evidence="5">
    <location>
        <begin position="238"/>
        <end position="260"/>
    </location>
</feature>
<keyword evidence="3 5" id="KW-1133">Transmembrane helix</keyword>
<dbReference type="SUPFAM" id="SSF81340">
    <property type="entry name" value="Clc chloride channel"/>
    <property type="match status" value="1"/>
</dbReference>
<dbReference type="InterPro" id="IPR014743">
    <property type="entry name" value="Cl-channel_core"/>
</dbReference>
<dbReference type="Gene3D" id="1.10.3080.10">
    <property type="entry name" value="Clc chloride channel"/>
    <property type="match status" value="1"/>
</dbReference>
<dbReference type="Proteomes" id="UP000488299">
    <property type="component" value="Unassembled WGS sequence"/>
</dbReference>
<dbReference type="PANTHER" id="PTHR43427:SF12">
    <property type="entry name" value="CHLORIDE TRANSPORTER"/>
    <property type="match status" value="1"/>
</dbReference>
<dbReference type="Pfam" id="PF00654">
    <property type="entry name" value="Voltage_CLC"/>
    <property type="match status" value="1"/>
</dbReference>
<evidence type="ECO:0000256" key="1">
    <source>
        <dbReference type="ARBA" id="ARBA00004141"/>
    </source>
</evidence>
<accession>A0A7J5U612</accession>
<keyword evidence="4 5" id="KW-0472">Membrane</keyword>
<dbReference type="EMBL" id="WELI01000001">
    <property type="protein sequence ID" value="KAB7733288.1"/>
    <property type="molecule type" value="Genomic_DNA"/>
</dbReference>
<comment type="caution">
    <text evidence="6">The sequence shown here is derived from an EMBL/GenBank/DDBJ whole genome shotgun (WGS) entry which is preliminary data.</text>
</comment>
<organism evidence="6 7">
    <name type="scientific">Rudanella paleaurantiibacter</name>
    <dbReference type="NCBI Taxonomy" id="2614655"/>
    <lineage>
        <taxon>Bacteria</taxon>
        <taxon>Pseudomonadati</taxon>
        <taxon>Bacteroidota</taxon>
        <taxon>Cytophagia</taxon>
        <taxon>Cytophagales</taxon>
        <taxon>Cytophagaceae</taxon>
        <taxon>Rudanella</taxon>
    </lineage>
</organism>
<feature type="transmembrane region" description="Helical" evidence="5">
    <location>
        <begin position="205"/>
        <end position="226"/>
    </location>
</feature>
<gene>
    <name evidence="6" type="ORF">F5984_01490</name>
</gene>
<sequence length="411" mass="43622">MTRWLVICTLLSVGVGSASALFLVALDWATNWRESNPWIIALLPLGGFLIGLMYHYWGRSVEGGNNLLLETIHRPRSPIPFRMAPLILIGTVGTHLFGGSAGREGTALQLGGAIADRLTPVFRLRPRDRRLLLIAGISAGFGSVFGTPLAGAIFGLEVFLVGRLSYEALFPAFAAAIGADYVTRWWQVGHTHYHIPAVPDLTPAYALYAALAGLVFGATAILFSTLTHRIGRAFKARLAFAPLRPLVGGTLVAGAVWALGSTRYIGLGVPVIVESFEQTLSPADFILKILFTALTLGAGFKGGEVTPLFFIGATLGSALSAWLPLPTALLAGMGFVAVFAGAANTPLACILMALELFGVACGPYVAIACVVAYLCTGHRGIYGAQVIGQAKQLRWGRQQGQRLTDLTRPKP</sequence>
<name>A0A7J5U612_9BACT</name>
<evidence type="ECO:0000256" key="2">
    <source>
        <dbReference type="ARBA" id="ARBA00022692"/>
    </source>
</evidence>
<reference evidence="6 7" key="1">
    <citation type="submission" date="2019-10" db="EMBL/GenBank/DDBJ databases">
        <title>Rudanella paleaurantiibacter sp. nov., isolated from sludge.</title>
        <authorList>
            <person name="Xu S.Q."/>
        </authorList>
    </citation>
    <scope>NUCLEOTIDE SEQUENCE [LARGE SCALE GENOMIC DNA]</scope>
    <source>
        <strain evidence="6 7">HX-22-17</strain>
    </source>
</reference>
<feature type="transmembrane region" description="Helical" evidence="5">
    <location>
        <begin position="356"/>
        <end position="374"/>
    </location>
</feature>
<protein>
    <submittedName>
        <fullName evidence="6">Chloride channel protein</fullName>
    </submittedName>
</protein>
<evidence type="ECO:0000256" key="5">
    <source>
        <dbReference type="SAM" id="Phobius"/>
    </source>
</evidence>
<keyword evidence="2 5" id="KW-0812">Transmembrane</keyword>
<dbReference type="InterPro" id="IPR050368">
    <property type="entry name" value="ClC-type_chloride_channel"/>
</dbReference>
<comment type="subcellular location">
    <subcellularLocation>
        <location evidence="1">Membrane</location>
        <topology evidence="1">Multi-pass membrane protein</topology>
    </subcellularLocation>
</comment>
<proteinExistence type="predicted"/>
<dbReference type="InterPro" id="IPR001807">
    <property type="entry name" value="ClC"/>
</dbReference>
<dbReference type="GO" id="GO:0016020">
    <property type="term" value="C:membrane"/>
    <property type="evidence" value="ECO:0007669"/>
    <property type="project" value="UniProtKB-SubCell"/>
</dbReference>
<keyword evidence="7" id="KW-1185">Reference proteome</keyword>
<feature type="transmembrane region" description="Helical" evidence="5">
    <location>
        <begin position="36"/>
        <end position="57"/>
    </location>
</feature>